<accession>A0A9P6ZXJ4</accession>
<dbReference type="AlphaFoldDB" id="A0A9P6ZXJ4"/>
<evidence type="ECO:0000256" key="1">
    <source>
        <dbReference type="SAM" id="Phobius"/>
    </source>
</evidence>
<reference evidence="2" key="1">
    <citation type="journal article" date="2020" name="New Phytol.">
        <title>Comparative genomics reveals dynamic genome evolution in host specialist ectomycorrhizal fungi.</title>
        <authorList>
            <person name="Lofgren L.A."/>
            <person name="Nguyen N.H."/>
            <person name="Vilgalys R."/>
            <person name="Ruytinx J."/>
            <person name="Liao H.L."/>
            <person name="Branco S."/>
            <person name="Kuo A."/>
            <person name="LaButti K."/>
            <person name="Lipzen A."/>
            <person name="Andreopoulos W."/>
            <person name="Pangilinan J."/>
            <person name="Riley R."/>
            <person name="Hundley H."/>
            <person name="Na H."/>
            <person name="Barry K."/>
            <person name="Grigoriev I.V."/>
            <person name="Stajich J.E."/>
            <person name="Kennedy P.G."/>
        </authorList>
    </citation>
    <scope>NUCLEOTIDE SEQUENCE</scope>
    <source>
        <strain evidence="2">DOB743</strain>
    </source>
</reference>
<protein>
    <submittedName>
        <fullName evidence="2">Uncharacterized protein</fullName>
    </submittedName>
</protein>
<organism evidence="2 3">
    <name type="scientific">Suillus placidus</name>
    <dbReference type="NCBI Taxonomy" id="48579"/>
    <lineage>
        <taxon>Eukaryota</taxon>
        <taxon>Fungi</taxon>
        <taxon>Dikarya</taxon>
        <taxon>Basidiomycota</taxon>
        <taxon>Agaricomycotina</taxon>
        <taxon>Agaricomycetes</taxon>
        <taxon>Agaricomycetidae</taxon>
        <taxon>Boletales</taxon>
        <taxon>Suillineae</taxon>
        <taxon>Suillaceae</taxon>
        <taxon>Suillus</taxon>
    </lineage>
</organism>
<gene>
    <name evidence="2" type="ORF">EV702DRAFT_1196107</name>
</gene>
<name>A0A9P6ZXJ4_9AGAM</name>
<dbReference type="OrthoDB" id="2692240at2759"/>
<keyword evidence="1" id="KW-1133">Transmembrane helix</keyword>
<keyword evidence="3" id="KW-1185">Reference proteome</keyword>
<keyword evidence="1" id="KW-0472">Membrane</keyword>
<evidence type="ECO:0000313" key="2">
    <source>
        <dbReference type="EMBL" id="KAG1778597.1"/>
    </source>
</evidence>
<comment type="caution">
    <text evidence="2">The sequence shown here is derived from an EMBL/GenBank/DDBJ whole genome shotgun (WGS) entry which is preliminary data.</text>
</comment>
<keyword evidence="1" id="KW-0812">Transmembrane</keyword>
<evidence type="ECO:0000313" key="3">
    <source>
        <dbReference type="Proteomes" id="UP000714275"/>
    </source>
</evidence>
<proteinExistence type="predicted"/>
<sequence>MSVSFSLGTVVMIIFVFMVMVTVLGILLLVVVRVRRHNDRHVCHSWFSRFPWSKESSDDDFTVSISPSYPTVVGLTSTKGSPMMHMTVTPPTPAQVPKRAHKIDPCEKDEVHELSCNSYGDGMVAYGHAI</sequence>
<dbReference type="Proteomes" id="UP000714275">
    <property type="component" value="Unassembled WGS sequence"/>
</dbReference>
<dbReference type="EMBL" id="JABBWD010000015">
    <property type="protein sequence ID" value="KAG1778597.1"/>
    <property type="molecule type" value="Genomic_DNA"/>
</dbReference>
<feature type="transmembrane region" description="Helical" evidence="1">
    <location>
        <begin position="6"/>
        <end position="32"/>
    </location>
</feature>